<comment type="catalytic activity">
    <reaction evidence="7">
        <text>L-tyrosine + O2 = L-dopaquinone + H2O</text>
        <dbReference type="Rhea" id="RHEA:18117"/>
        <dbReference type="ChEBI" id="CHEBI:15377"/>
        <dbReference type="ChEBI" id="CHEBI:15379"/>
        <dbReference type="ChEBI" id="CHEBI:57924"/>
        <dbReference type="ChEBI" id="CHEBI:58315"/>
        <dbReference type="EC" id="1.14.18.1"/>
    </reaction>
</comment>
<dbReference type="GO" id="GO:0004503">
    <property type="term" value="F:tyrosinase activity"/>
    <property type="evidence" value="ECO:0007669"/>
    <property type="project" value="UniProtKB-EC"/>
</dbReference>
<keyword evidence="4" id="KW-0186">Copper</keyword>
<dbReference type="GO" id="GO:0042438">
    <property type="term" value="P:melanin biosynthetic process"/>
    <property type="evidence" value="ECO:0007669"/>
    <property type="project" value="UniProtKB-KW"/>
</dbReference>
<evidence type="ECO:0000256" key="1">
    <source>
        <dbReference type="ARBA" id="ARBA00009928"/>
    </source>
</evidence>
<dbReference type="PROSITE" id="PS00498">
    <property type="entry name" value="TYROSINASE_2"/>
    <property type="match status" value="1"/>
</dbReference>
<dbReference type="EMBL" id="KV426096">
    <property type="protein sequence ID" value="KZV88582.1"/>
    <property type="molecule type" value="Genomic_DNA"/>
</dbReference>
<dbReference type="InterPro" id="IPR050316">
    <property type="entry name" value="Tyrosinase/Hemocyanin"/>
</dbReference>
<dbReference type="AlphaFoldDB" id="A0A165F8M0"/>
<evidence type="ECO:0000313" key="11">
    <source>
        <dbReference type="EMBL" id="KZV88582.1"/>
    </source>
</evidence>
<feature type="domain" description="Tyrosinase copper-binding" evidence="10">
    <location>
        <begin position="441"/>
        <end position="452"/>
    </location>
</feature>
<proteinExistence type="inferred from homology"/>
<protein>
    <recommendedName>
        <fullName evidence="2">tyrosinase</fullName>
        <ecNumber evidence="2">1.14.18.1</ecNumber>
    </recommendedName>
</protein>
<comment type="similarity">
    <text evidence="1">Belongs to the tyrosinase family.</text>
</comment>
<dbReference type="Gene3D" id="1.10.1280.10">
    <property type="entry name" value="Di-copper center containing domain from catechol oxidase"/>
    <property type="match status" value="1"/>
</dbReference>
<evidence type="ECO:0000256" key="3">
    <source>
        <dbReference type="ARBA" id="ARBA00022723"/>
    </source>
</evidence>
<evidence type="ECO:0000256" key="8">
    <source>
        <dbReference type="SAM" id="MobiDB-lite"/>
    </source>
</evidence>
<feature type="domain" description="Tyrosinase copper-binding" evidence="9">
    <location>
        <begin position="210"/>
        <end position="227"/>
    </location>
</feature>
<dbReference type="PROSITE" id="PS00497">
    <property type="entry name" value="TYROSINASE_1"/>
    <property type="match status" value="1"/>
</dbReference>
<dbReference type="SUPFAM" id="SSF48056">
    <property type="entry name" value="Di-copper centre-containing domain"/>
    <property type="match status" value="1"/>
</dbReference>
<evidence type="ECO:0000256" key="4">
    <source>
        <dbReference type="ARBA" id="ARBA00023008"/>
    </source>
</evidence>
<gene>
    <name evidence="11" type="ORF">EXIGLDRAFT_173336</name>
</gene>
<sequence length="728" mass="79694">MSTAPTDLTYVVTGRRDTGIAFPRRDIHDLQKNHPEQFSLFILSLLAVQYPDSEIPLMPPGFTAAAQGLVPEGGYWYNLTGIHGLPYTRYVGDPCAGDLSDTGAAATTQAAAVPASKPAESSTRAAPSPAPGVFGKIAAGMGGVVKGAADAGAGLVGGVTAALGIFGGATPTLVAASPKTPSSSLPASPPVPKASTAPPGEKRFGGYCNHASVLFPPWHRPYLLALEQSIGMAAVRIAEQLAKGATDPAKAKKWTEAAKQLRWPYWDWTDSLVLTDGFPLVIKSPTVAIVSSAGTMETVPNPLAFYKFPSPMDDEFKDVLVNVPYSNGVTQKSFFSQWTRTYRWPGETATPTDDYDKVDAELKRLWVDLRAKVAHLFTYENEKDPTKWSLLWDEFSNTTVQSDPSKGASAVSKSLEAVHNSIHIIIGGAGHLGQNDYAGFDPVFWLHHANNDRIYALWEYCYPNYWVGAGYNNKNTGNFTYFTQPTGGTFYQLDHSRVDQATDMLPFRKARDAYWTPQDVRSLENRPDVLPKYYSYPAVDGLDVTASATDAQRIKLRATMQAHFGLRTTVVESSHRTFTHSSPFFANPILDTLQVPSGVNAISNYRHFLVSVTLNEHAFNDSYTFELTYKPSSEEAEVSTHVAVLSRPKSTRCAACHGRAAVGNTVRGMIHIPSCVHSESCRISPGRLPHRGHYRGHRGRCDQVCFHWQAHRAGRARLRHRPLRPART</sequence>
<keyword evidence="3" id="KW-0479">Metal-binding</keyword>
<dbReference type="OrthoDB" id="6132182at2759"/>
<dbReference type="PANTHER" id="PTHR11474:SF76">
    <property type="entry name" value="SHKT DOMAIN-CONTAINING PROTEIN"/>
    <property type="match status" value="1"/>
</dbReference>
<keyword evidence="12" id="KW-1185">Reference proteome</keyword>
<dbReference type="PANTHER" id="PTHR11474">
    <property type="entry name" value="TYROSINASE FAMILY MEMBER"/>
    <property type="match status" value="1"/>
</dbReference>
<evidence type="ECO:0000259" key="10">
    <source>
        <dbReference type="PROSITE" id="PS00498"/>
    </source>
</evidence>
<dbReference type="InterPro" id="IPR002227">
    <property type="entry name" value="Tyrosinase_Cu-bd"/>
</dbReference>
<evidence type="ECO:0000256" key="6">
    <source>
        <dbReference type="ARBA" id="ARBA00048233"/>
    </source>
</evidence>
<feature type="region of interest" description="Disordered" evidence="8">
    <location>
        <begin position="177"/>
        <end position="198"/>
    </location>
</feature>
<accession>A0A165F8M0</accession>
<organism evidence="11 12">
    <name type="scientific">Exidia glandulosa HHB12029</name>
    <dbReference type="NCBI Taxonomy" id="1314781"/>
    <lineage>
        <taxon>Eukaryota</taxon>
        <taxon>Fungi</taxon>
        <taxon>Dikarya</taxon>
        <taxon>Basidiomycota</taxon>
        <taxon>Agaricomycotina</taxon>
        <taxon>Agaricomycetes</taxon>
        <taxon>Auriculariales</taxon>
        <taxon>Exidiaceae</taxon>
        <taxon>Exidia</taxon>
    </lineage>
</organism>
<dbReference type="STRING" id="1314781.A0A165F8M0"/>
<keyword evidence="5" id="KW-0470">Melanin biosynthesis</keyword>
<comment type="catalytic activity">
    <reaction evidence="6">
        <text>2 L-dopa + O2 = 2 L-dopaquinone + 2 H2O</text>
        <dbReference type="Rhea" id="RHEA:34287"/>
        <dbReference type="ChEBI" id="CHEBI:15377"/>
        <dbReference type="ChEBI" id="CHEBI:15379"/>
        <dbReference type="ChEBI" id="CHEBI:57504"/>
        <dbReference type="ChEBI" id="CHEBI:57924"/>
        <dbReference type="EC" id="1.14.18.1"/>
    </reaction>
</comment>
<evidence type="ECO:0000313" key="12">
    <source>
        <dbReference type="Proteomes" id="UP000077266"/>
    </source>
</evidence>
<dbReference type="Proteomes" id="UP000077266">
    <property type="component" value="Unassembled WGS sequence"/>
</dbReference>
<evidence type="ECO:0000256" key="7">
    <source>
        <dbReference type="ARBA" id="ARBA00048881"/>
    </source>
</evidence>
<name>A0A165F8M0_EXIGL</name>
<dbReference type="PRINTS" id="PR00092">
    <property type="entry name" value="TYROSINASE"/>
</dbReference>
<dbReference type="GO" id="GO:0046872">
    <property type="term" value="F:metal ion binding"/>
    <property type="evidence" value="ECO:0007669"/>
    <property type="project" value="UniProtKB-KW"/>
</dbReference>
<reference evidence="11 12" key="1">
    <citation type="journal article" date="2016" name="Mol. Biol. Evol.">
        <title>Comparative Genomics of Early-Diverging Mushroom-Forming Fungi Provides Insights into the Origins of Lignocellulose Decay Capabilities.</title>
        <authorList>
            <person name="Nagy L.G."/>
            <person name="Riley R."/>
            <person name="Tritt A."/>
            <person name="Adam C."/>
            <person name="Daum C."/>
            <person name="Floudas D."/>
            <person name="Sun H."/>
            <person name="Yadav J.S."/>
            <person name="Pangilinan J."/>
            <person name="Larsson K.H."/>
            <person name="Matsuura K."/>
            <person name="Barry K."/>
            <person name="Labutti K."/>
            <person name="Kuo R."/>
            <person name="Ohm R.A."/>
            <person name="Bhattacharya S.S."/>
            <person name="Shirouzu T."/>
            <person name="Yoshinaga Y."/>
            <person name="Martin F.M."/>
            <person name="Grigoriev I.V."/>
            <person name="Hibbett D.S."/>
        </authorList>
    </citation>
    <scope>NUCLEOTIDE SEQUENCE [LARGE SCALE GENOMIC DNA]</scope>
    <source>
        <strain evidence="11 12">HHB12029</strain>
    </source>
</reference>
<dbReference type="InParanoid" id="A0A165F8M0"/>
<evidence type="ECO:0000259" key="9">
    <source>
        <dbReference type="PROSITE" id="PS00497"/>
    </source>
</evidence>
<evidence type="ECO:0000256" key="5">
    <source>
        <dbReference type="ARBA" id="ARBA00023101"/>
    </source>
</evidence>
<dbReference type="Pfam" id="PF00264">
    <property type="entry name" value="Tyrosinase"/>
    <property type="match status" value="1"/>
</dbReference>
<dbReference type="InterPro" id="IPR008922">
    <property type="entry name" value="Di-copper_centre_dom_sf"/>
</dbReference>
<feature type="compositionally biased region" description="Low complexity" evidence="8">
    <location>
        <begin position="177"/>
        <end position="186"/>
    </location>
</feature>
<evidence type="ECO:0000256" key="2">
    <source>
        <dbReference type="ARBA" id="ARBA00011906"/>
    </source>
</evidence>
<dbReference type="EC" id="1.14.18.1" evidence="2"/>